<evidence type="ECO:0000313" key="1">
    <source>
        <dbReference type="EMBL" id="KKL48617.1"/>
    </source>
</evidence>
<accession>A0A0F9FBT1</accession>
<sequence>MIIEEITEKNYKEQVEKLEGEVETKLKQF</sequence>
<gene>
    <name evidence="1" type="ORF">LCGC14_2323730</name>
</gene>
<name>A0A0F9FBT1_9ZZZZ</name>
<dbReference type="EMBL" id="LAZR01033256">
    <property type="protein sequence ID" value="KKL48617.1"/>
    <property type="molecule type" value="Genomic_DNA"/>
</dbReference>
<dbReference type="AlphaFoldDB" id="A0A0F9FBT1"/>
<reference evidence="1" key="1">
    <citation type="journal article" date="2015" name="Nature">
        <title>Complex archaea that bridge the gap between prokaryotes and eukaryotes.</title>
        <authorList>
            <person name="Spang A."/>
            <person name="Saw J.H."/>
            <person name="Jorgensen S.L."/>
            <person name="Zaremba-Niedzwiedzka K."/>
            <person name="Martijn J."/>
            <person name="Lind A.E."/>
            <person name="van Eijk R."/>
            <person name="Schleper C."/>
            <person name="Guy L."/>
            <person name="Ettema T.J."/>
        </authorList>
    </citation>
    <scope>NUCLEOTIDE SEQUENCE</scope>
</reference>
<organism evidence="1">
    <name type="scientific">marine sediment metagenome</name>
    <dbReference type="NCBI Taxonomy" id="412755"/>
    <lineage>
        <taxon>unclassified sequences</taxon>
        <taxon>metagenomes</taxon>
        <taxon>ecological metagenomes</taxon>
    </lineage>
</organism>
<protein>
    <submittedName>
        <fullName evidence="1">Uncharacterized protein</fullName>
    </submittedName>
</protein>
<proteinExistence type="predicted"/>
<comment type="caution">
    <text evidence="1">The sequence shown here is derived from an EMBL/GenBank/DDBJ whole genome shotgun (WGS) entry which is preliminary data.</text>
</comment>